<organism evidence="11 12">
    <name type="scientific">Candidatus Roizmanbacteria bacterium GW2011_GWA2_37_7</name>
    <dbReference type="NCBI Taxonomy" id="1618481"/>
    <lineage>
        <taxon>Bacteria</taxon>
        <taxon>Candidatus Roizmaniibacteriota</taxon>
    </lineage>
</organism>
<dbReference type="PANTHER" id="PTHR11777:SF9">
    <property type="entry name" value="ALANINE--TRNA LIGASE, CYTOPLASMIC"/>
    <property type="match status" value="1"/>
</dbReference>
<dbReference type="GO" id="GO:0000049">
    <property type="term" value="F:tRNA binding"/>
    <property type="evidence" value="ECO:0007669"/>
    <property type="project" value="UniProtKB-KW"/>
</dbReference>
<dbReference type="InterPro" id="IPR050058">
    <property type="entry name" value="Ala-tRNA_ligase"/>
</dbReference>
<comment type="similarity">
    <text evidence="1">Belongs to the class-II aminoacyl-tRNA synthetase family.</text>
</comment>
<keyword evidence="3" id="KW-0820">tRNA-binding</keyword>
<evidence type="ECO:0000256" key="3">
    <source>
        <dbReference type="ARBA" id="ARBA00022555"/>
    </source>
</evidence>
<dbReference type="Proteomes" id="UP000034471">
    <property type="component" value="Unassembled WGS sequence"/>
</dbReference>
<dbReference type="InterPro" id="IPR045864">
    <property type="entry name" value="aa-tRNA-synth_II/BPL/LPL"/>
</dbReference>
<evidence type="ECO:0000256" key="7">
    <source>
        <dbReference type="ARBA" id="ARBA00022884"/>
    </source>
</evidence>
<dbReference type="SUPFAM" id="SSF55681">
    <property type="entry name" value="Class II aaRS and biotin synthetases"/>
    <property type="match status" value="1"/>
</dbReference>
<proteinExistence type="inferred from homology"/>
<dbReference type="GO" id="GO:0002161">
    <property type="term" value="F:aminoacyl-tRNA deacylase activity"/>
    <property type="evidence" value="ECO:0007669"/>
    <property type="project" value="TreeGrafter"/>
</dbReference>
<accession>A0A0G0H2I8</accession>
<dbReference type="PROSITE" id="PS50860">
    <property type="entry name" value="AA_TRNA_LIGASE_II_ALA"/>
    <property type="match status" value="1"/>
</dbReference>
<dbReference type="GO" id="GO:0005524">
    <property type="term" value="F:ATP binding"/>
    <property type="evidence" value="ECO:0007669"/>
    <property type="project" value="UniProtKB-KW"/>
</dbReference>
<evidence type="ECO:0000256" key="5">
    <source>
        <dbReference type="ARBA" id="ARBA00022741"/>
    </source>
</evidence>
<evidence type="ECO:0000256" key="2">
    <source>
        <dbReference type="ARBA" id="ARBA00013168"/>
    </source>
</evidence>
<dbReference type="GO" id="GO:0004813">
    <property type="term" value="F:alanine-tRNA ligase activity"/>
    <property type="evidence" value="ECO:0007669"/>
    <property type="project" value="UniProtKB-EC"/>
</dbReference>
<evidence type="ECO:0000256" key="8">
    <source>
        <dbReference type="ARBA" id="ARBA00022917"/>
    </source>
</evidence>
<keyword evidence="7" id="KW-0694">RNA-binding</keyword>
<dbReference type="EC" id="6.1.1.7" evidence="2"/>
<comment type="caution">
    <text evidence="11">The sequence shown here is derived from an EMBL/GenBank/DDBJ whole genome shotgun (WGS) entry which is preliminary data.</text>
</comment>
<evidence type="ECO:0000256" key="4">
    <source>
        <dbReference type="ARBA" id="ARBA00022598"/>
    </source>
</evidence>
<dbReference type="PANTHER" id="PTHR11777">
    <property type="entry name" value="ALANYL-TRNA SYNTHETASE"/>
    <property type="match status" value="1"/>
</dbReference>
<evidence type="ECO:0000259" key="10">
    <source>
        <dbReference type="PROSITE" id="PS50860"/>
    </source>
</evidence>
<keyword evidence="9" id="KW-0030">Aminoacyl-tRNA synthetase</keyword>
<feature type="domain" description="Alanyl-transfer RNA synthetases family profile" evidence="10">
    <location>
        <begin position="3"/>
        <end position="141"/>
    </location>
</feature>
<feature type="non-terminal residue" evidence="11">
    <location>
        <position position="141"/>
    </location>
</feature>
<evidence type="ECO:0000313" key="11">
    <source>
        <dbReference type="EMBL" id="KKQ36382.1"/>
    </source>
</evidence>
<protein>
    <recommendedName>
        <fullName evidence="2">alanine--tRNA ligase</fullName>
        <ecNumber evidence="2">6.1.1.7</ecNumber>
    </recommendedName>
</protein>
<evidence type="ECO:0000256" key="9">
    <source>
        <dbReference type="ARBA" id="ARBA00023146"/>
    </source>
</evidence>
<evidence type="ECO:0000313" key="12">
    <source>
        <dbReference type="Proteomes" id="UP000034471"/>
    </source>
</evidence>
<dbReference type="STRING" id="1618481.US54_C0070G0001"/>
<dbReference type="Pfam" id="PF01411">
    <property type="entry name" value="tRNA-synt_2c"/>
    <property type="match status" value="1"/>
</dbReference>
<keyword evidence="4 11" id="KW-0436">Ligase</keyword>
<dbReference type="Gene3D" id="3.30.930.10">
    <property type="entry name" value="Bira Bifunctional Protein, Domain 2"/>
    <property type="match status" value="1"/>
</dbReference>
<reference evidence="11 12" key="1">
    <citation type="journal article" date="2015" name="Nature">
        <title>rRNA introns, odd ribosomes, and small enigmatic genomes across a large radiation of phyla.</title>
        <authorList>
            <person name="Brown C.T."/>
            <person name="Hug L.A."/>
            <person name="Thomas B.C."/>
            <person name="Sharon I."/>
            <person name="Castelle C.J."/>
            <person name="Singh A."/>
            <person name="Wilkins M.J."/>
            <person name="Williams K.H."/>
            <person name="Banfield J.F."/>
        </authorList>
    </citation>
    <scope>NUCLEOTIDE SEQUENCE [LARGE SCALE GENOMIC DNA]</scope>
</reference>
<keyword evidence="6" id="KW-0067">ATP-binding</keyword>
<dbReference type="InterPro" id="IPR018164">
    <property type="entry name" value="Ala-tRNA-synth_IIc_N"/>
</dbReference>
<gene>
    <name evidence="11" type="ORF">US54_C0070G0001</name>
</gene>
<sequence length="141" mass="16225">MPLTHRELRALFASFMKKHGHVEVPPISLVPQNDPTTLFTGSGMQQFVPYLLGQQHPQGTRLFNIQPCFRSQDIEEVGDNRHDTLFEMMGNWSFGDYFKKEQLKNFFMFLTDKHEGLGLQANKLYATVFEGNDQAPQDTES</sequence>
<name>A0A0G0H2I8_9BACT</name>
<keyword evidence="5" id="KW-0547">Nucleotide-binding</keyword>
<dbReference type="InterPro" id="IPR018165">
    <property type="entry name" value="Ala-tRNA-synth_IIc_core"/>
</dbReference>
<dbReference type="AlphaFoldDB" id="A0A0G0H2I8"/>
<dbReference type="GO" id="GO:0006419">
    <property type="term" value="P:alanyl-tRNA aminoacylation"/>
    <property type="evidence" value="ECO:0007669"/>
    <property type="project" value="InterPro"/>
</dbReference>
<evidence type="ECO:0000256" key="1">
    <source>
        <dbReference type="ARBA" id="ARBA00008226"/>
    </source>
</evidence>
<dbReference type="EMBL" id="LBTJ01000070">
    <property type="protein sequence ID" value="KKQ36382.1"/>
    <property type="molecule type" value="Genomic_DNA"/>
</dbReference>
<evidence type="ECO:0000256" key="6">
    <source>
        <dbReference type="ARBA" id="ARBA00022840"/>
    </source>
</evidence>
<keyword evidence="8" id="KW-0648">Protein biosynthesis</keyword>